<keyword evidence="3" id="KW-1185">Reference proteome</keyword>
<gene>
    <name evidence="2" type="ORF">CCAX7_25180</name>
</gene>
<dbReference type="KEGG" id="ccot:CCAX7_25180"/>
<organism evidence="2 3">
    <name type="scientific">Capsulimonas corticalis</name>
    <dbReference type="NCBI Taxonomy" id="2219043"/>
    <lineage>
        <taxon>Bacteria</taxon>
        <taxon>Bacillati</taxon>
        <taxon>Armatimonadota</taxon>
        <taxon>Armatimonadia</taxon>
        <taxon>Capsulimonadales</taxon>
        <taxon>Capsulimonadaceae</taxon>
        <taxon>Capsulimonas</taxon>
    </lineage>
</organism>
<evidence type="ECO:0000256" key="1">
    <source>
        <dbReference type="ARBA" id="ARBA00038240"/>
    </source>
</evidence>
<dbReference type="PANTHER" id="PTHR21064:SF6">
    <property type="entry name" value="AMINOGLYCOSIDE PHOSPHOTRANSFERASE DOMAIN-CONTAINING PROTEIN"/>
    <property type="match status" value="1"/>
</dbReference>
<protein>
    <submittedName>
        <fullName evidence="2">Uncharacterized protein</fullName>
    </submittedName>
</protein>
<dbReference type="SUPFAM" id="SSF56112">
    <property type="entry name" value="Protein kinase-like (PK-like)"/>
    <property type="match status" value="1"/>
</dbReference>
<dbReference type="GO" id="GO:0019202">
    <property type="term" value="F:amino acid kinase activity"/>
    <property type="evidence" value="ECO:0007669"/>
    <property type="project" value="TreeGrafter"/>
</dbReference>
<dbReference type="EMBL" id="AP025739">
    <property type="protein sequence ID" value="BDI30467.1"/>
    <property type="molecule type" value="Genomic_DNA"/>
</dbReference>
<dbReference type="PANTHER" id="PTHR21064">
    <property type="entry name" value="AMINOGLYCOSIDE PHOSPHOTRANSFERASE DOMAIN-CONTAINING PROTEIN-RELATED"/>
    <property type="match status" value="1"/>
</dbReference>
<reference evidence="2 3" key="1">
    <citation type="journal article" date="2019" name="Int. J. Syst. Evol. Microbiol.">
        <title>Capsulimonas corticalis gen. nov., sp. nov., an aerobic capsulated bacterium, of a novel bacterial order, Capsulimonadales ord. nov., of the class Armatimonadia of the phylum Armatimonadetes.</title>
        <authorList>
            <person name="Li J."/>
            <person name="Kudo C."/>
            <person name="Tonouchi A."/>
        </authorList>
    </citation>
    <scope>NUCLEOTIDE SEQUENCE [LARGE SCALE GENOMIC DNA]</scope>
    <source>
        <strain evidence="2 3">AX-7</strain>
    </source>
</reference>
<accession>A0A402CVL6</accession>
<proteinExistence type="inferred from homology"/>
<dbReference type="Proteomes" id="UP000287394">
    <property type="component" value="Chromosome"/>
</dbReference>
<dbReference type="AlphaFoldDB" id="A0A402CVL6"/>
<dbReference type="InterPro" id="IPR050249">
    <property type="entry name" value="Pseudomonas-type_ThrB"/>
</dbReference>
<evidence type="ECO:0000313" key="3">
    <source>
        <dbReference type="Proteomes" id="UP000287394"/>
    </source>
</evidence>
<sequence>MDIGAALAVIPQIERAIHERSVKTDLERSALAQLSGRRRWFQALEGGDGEDIQEPMAALPQSILHGDYQETNLFFGADAVVAVIDWDQCGAGARSYDVLRALHLMLALSPALCRAFLEGYRSVRDLPDEELDAMARCYGALSDSNLWVFAAAYLENNERAKPFIGIGPFVPFCEKWERVWGECKNRG</sequence>
<comment type="similarity">
    <text evidence="1">Belongs to the pseudomonas-type ThrB family.</text>
</comment>
<evidence type="ECO:0000313" key="2">
    <source>
        <dbReference type="EMBL" id="BDI30467.1"/>
    </source>
</evidence>
<name>A0A402CVL6_9BACT</name>
<dbReference type="Pfam" id="PF01636">
    <property type="entry name" value="APH"/>
    <property type="match status" value="1"/>
</dbReference>
<dbReference type="InterPro" id="IPR011009">
    <property type="entry name" value="Kinase-like_dom_sf"/>
</dbReference>
<dbReference type="InterPro" id="IPR002575">
    <property type="entry name" value="Aminoglycoside_PTrfase"/>
</dbReference>
<dbReference type="Gene3D" id="3.90.1200.10">
    <property type="match status" value="1"/>
</dbReference>